<evidence type="ECO:0000313" key="6">
    <source>
        <dbReference type="Proteomes" id="UP000321899"/>
    </source>
</evidence>
<dbReference type="Pfam" id="PF07719">
    <property type="entry name" value="TPR_2"/>
    <property type="match status" value="1"/>
</dbReference>
<dbReference type="InterPro" id="IPR011990">
    <property type="entry name" value="TPR-like_helical_dom_sf"/>
</dbReference>
<dbReference type="RefSeq" id="WP_139445278.1">
    <property type="nucleotide sequence ID" value="NZ_VDMB01000001.1"/>
</dbReference>
<dbReference type="PROSITE" id="PS50005">
    <property type="entry name" value="TPR"/>
    <property type="match status" value="4"/>
</dbReference>
<dbReference type="PANTHER" id="PTHR12558:SF13">
    <property type="entry name" value="CELL DIVISION CYCLE PROTEIN 27 HOMOLOG"/>
    <property type="match status" value="1"/>
</dbReference>
<dbReference type="SUPFAM" id="SSF81901">
    <property type="entry name" value="HCP-like"/>
    <property type="match status" value="1"/>
</dbReference>
<dbReference type="EMBL" id="VDMB01000001">
    <property type="protein sequence ID" value="TYT76175.1"/>
    <property type="molecule type" value="Genomic_DNA"/>
</dbReference>
<evidence type="ECO:0000256" key="4">
    <source>
        <dbReference type="SAM" id="MobiDB-lite"/>
    </source>
</evidence>
<evidence type="ECO:0000256" key="3">
    <source>
        <dbReference type="PROSITE-ProRule" id="PRU00339"/>
    </source>
</evidence>
<evidence type="ECO:0000256" key="2">
    <source>
        <dbReference type="ARBA" id="ARBA00022803"/>
    </source>
</evidence>
<feature type="region of interest" description="Disordered" evidence="4">
    <location>
        <begin position="1"/>
        <end position="42"/>
    </location>
</feature>
<reference evidence="5 6" key="1">
    <citation type="submission" date="2019-06" db="EMBL/GenBank/DDBJ databases">
        <title>Desulfobotulus mexicanus sp. nov., a novel sulfate-reducing bacterium isolated from the sediment of an alkaline crater lake in Mexico.</title>
        <authorList>
            <person name="Hirschler-Rea A."/>
        </authorList>
    </citation>
    <scope>NUCLEOTIDE SEQUENCE [LARGE SCALE GENOMIC DNA]</scope>
    <source>
        <strain evidence="5 6">PAR22N</strain>
    </source>
</reference>
<dbReference type="InterPro" id="IPR013105">
    <property type="entry name" value="TPR_2"/>
</dbReference>
<name>A0A5Q4VEV3_9BACT</name>
<feature type="repeat" description="TPR" evidence="3">
    <location>
        <begin position="268"/>
        <end position="301"/>
    </location>
</feature>
<dbReference type="Proteomes" id="UP000321899">
    <property type="component" value="Unassembled WGS sequence"/>
</dbReference>
<accession>A0A5Q4VEV3</accession>
<dbReference type="PANTHER" id="PTHR12558">
    <property type="entry name" value="CELL DIVISION CYCLE 16,23,27"/>
    <property type="match status" value="1"/>
</dbReference>
<evidence type="ECO:0000256" key="1">
    <source>
        <dbReference type="ARBA" id="ARBA00022737"/>
    </source>
</evidence>
<sequence length="415" mass="45863">MKASSALQGECPDPFLRSNGSLDPSSPCSRSQETPVLLPDGPSFPSPESLHALFIEEPCTPFTILSLQVEDLSGEMEKALADLGKEQQLHIAQDNKLFFLLFQDKGPEEAEKIFKKLKQNPAKAMNAGIFTYPLDGFAAAKALEYSRKTLTHSLLLGPDSLANFDAVTLNISGDEAYQEGRMDEAVEEYGAALRLDPENANVLNSLGVCFGVIQDYEKALDAFRRSHAADPKEAMAVYNQGLIHEMQGERQKAKECFEKALNLSPESFESAFHLGKSLVALENPEAALPFLEKARTIKPENGPVLKFLAEACFRTKDIGKAFNLFRQALRRMPRDAEVLSGLGACFDLKGENPDIAATFCEEALAIEPDNGLFALRLGRIRMRQNKNEEARSLFLKARKNGQKLSREEEEGLDCE</sequence>
<gene>
    <name evidence="5" type="ORF">FIM25_01065</name>
</gene>
<proteinExistence type="predicted"/>
<feature type="repeat" description="TPR" evidence="3">
    <location>
        <begin position="166"/>
        <end position="199"/>
    </location>
</feature>
<dbReference type="PROSITE" id="PS50293">
    <property type="entry name" value="TPR_REGION"/>
    <property type="match status" value="1"/>
</dbReference>
<organism evidence="5 6">
    <name type="scientific">Desulfobotulus mexicanus</name>
    <dbReference type="NCBI Taxonomy" id="2586642"/>
    <lineage>
        <taxon>Bacteria</taxon>
        <taxon>Pseudomonadati</taxon>
        <taxon>Thermodesulfobacteriota</taxon>
        <taxon>Desulfobacteria</taxon>
        <taxon>Desulfobacterales</taxon>
        <taxon>Desulfobacteraceae</taxon>
        <taxon>Desulfobotulus</taxon>
    </lineage>
</organism>
<feature type="repeat" description="TPR" evidence="3">
    <location>
        <begin position="200"/>
        <end position="233"/>
    </location>
</feature>
<keyword evidence="1" id="KW-0677">Repeat</keyword>
<evidence type="ECO:0000313" key="5">
    <source>
        <dbReference type="EMBL" id="TYT76175.1"/>
    </source>
</evidence>
<comment type="caution">
    <text evidence="5">The sequence shown here is derived from an EMBL/GenBank/DDBJ whole genome shotgun (WGS) entry which is preliminary data.</text>
</comment>
<dbReference type="InterPro" id="IPR019734">
    <property type="entry name" value="TPR_rpt"/>
</dbReference>
<dbReference type="AlphaFoldDB" id="A0A5Q4VEV3"/>
<dbReference type="Pfam" id="PF14559">
    <property type="entry name" value="TPR_19"/>
    <property type="match status" value="2"/>
</dbReference>
<protein>
    <submittedName>
        <fullName evidence="5">Tetratricopeptide repeat protein</fullName>
    </submittedName>
</protein>
<keyword evidence="2 3" id="KW-0802">TPR repeat</keyword>
<feature type="compositionally biased region" description="Polar residues" evidence="4">
    <location>
        <begin position="18"/>
        <end position="34"/>
    </location>
</feature>
<feature type="repeat" description="TPR" evidence="3">
    <location>
        <begin position="234"/>
        <end position="267"/>
    </location>
</feature>
<dbReference type="Pfam" id="PF13414">
    <property type="entry name" value="TPR_11"/>
    <property type="match status" value="1"/>
</dbReference>
<dbReference type="SMART" id="SM00028">
    <property type="entry name" value="TPR"/>
    <property type="match status" value="7"/>
</dbReference>
<dbReference type="Gene3D" id="1.25.40.10">
    <property type="entry name" value="Tetratricopeptide repeat domain"/>
    <property type="match status" value="1"/>
</dbReference>
<dbReference type="OrthoDB" id="5430072at2"/>
<keyword evidence="6" id="KW-1185">Reference proteome</keyword>